<name>A0A139AGQ7_GONPJ</name>
<keyword evidence="2" id="KW-1185">Reference proteome</keyword>
<proteinExistence type="predicted"/>
<dbReference type="EMBL" id="KQ965758">
    <property type="protein sequence ID" value="KXS15986.1"/>
    <property type="molecule type" value="Genomic_DNA"/>
</dbReference>
<reference evidence="1 2" key="1">
    <citation type="journal article" date="2015" name="Genome Biol. Evol.">
        <title>Phylogenomic analyses indicate that early fungi evolved digesting cell walls of algal ancestors of land plants.</title>
        <authorList>
            <person name="Chang Y."/>
            <person name="Wang S."/>
            <person name="Sekimoto S."/>
            <person name="Aerts A.L."/>
            <person name="Choi C."/>
            <person name="Clum A."/>
            <person name="LaButti K.M."/>
            <person name="Lindquist E.A."/>
            <person name="Yee Ngan C."/>
            <person name="Ohm R.A."/>
            <person name="Salamov A.A."/>
            <person name="Grigoriev I.V."/>
            <person name="Spatafora J.W."/>
            <person name="Berbee M.L."/>
        </authorList>
    </citation>
    <scope>NUCLEOTIDE SEQUENCE [LARGE SCALE GENOMIC DNA]</scope>
    <source>
        <strain evidence="1 2">JEL478</strain>
    </source>
</reference>
<dbReference type="Proteomes" id="UP000070544">
    <property type="component" value="Unassembled WGS sequence"/>
</dbReference>
<protein>
    <submittedName>
        <fullName evidence="1">Uncharacterized protein</fullName>
    </submittedName>
</protein>
<evidence type="ECO:0000313" key="1">
    <source>
        <dbReference type="EMBL" id="KXS15986.1"/>
    </source>
</evidence>
<organism evidence="1 2">
    <name type="scientific">Gonapodya prolifera (strain JEL478)</name>
    <name type="common">Monoblepharis prolifera</name>
    <dbReference type="NCBI Taxonomy" id="1344416"/>
    <lineage>
        <taxon>Eukaryota</taxon>
        <taxon>Fungi</taxon>
        <taxon>Fungi incertae sedis</taxon>
        <taxon>Chytridiomycota</taxon>
        <taxon>Chytridiomycota incertae sedis</taxon>
        <taxon>Monoblepharidomycetes</taxon>
        <taxon>Monoblepharidales</taxon>
        <taxon>Gonapodyaceae</taxon>
        <taxon>Gonapodya</taxon>
    </lineage>
</organism>
<dbReference type="AlphaFoldDB" id="A0A139AGQ7"/>
<sequence>MVYRMGGSMRDADNGSPFSRLWTLGMPECLRAGFATLILDIHRAENAAREKMSSFLKATAAVQPGGIQSVFGLKRAIALRQSVPSDTKKLKLTKAHPLVELFVAAWQQPYQFTERKPNILCDVLLAFLEGRAATSIKDSTALCKPLRILQHEVAFLVITLHPYESLLATSLLHLRIRMEGIWLDEPGMLLVNLAIHAPLLFTFRMKKTLYPRPLPTVYVPSFVSCVVRG</sequence>
<gene>
    <name evidence="1" type="ORF">M427DRAFT_134769</name>
</gene>
<accession>A0A139AGQ7</accession>
<evidence type="ECO:0000313" key="2">
    <source>
        <dbReference type="Proteomes" id="UP000070544"/>
    </source>
</evidence>